<proteinExistence type="predicted"/>
<evidence type="ECO:0000313" key="1">
    <source>
        <dbReference type="EMBL" id="NLE31266.1"/>
    </source>
</evidence>
<protein>
    <submittedName>
        <fullName evidence="1">Uncharacterized protein</fullName>
    </submittedName>
</protein>
<gene>
    <name evidence="1" type="ORF">GX618_03255</name>
</gene>
<organism evidence="1 2">
    <name type="scientific">Candidatus Dojkabacteria bacterium</name>
    <dbReference type="NCBI Taxonomy" id="2099670"/>
    <lineage>
        <taxon>Bacteria</taxon>
        <taxon>Candidatus Dojkabacteria</taxon>
    </lineage>
</organism>
<sequence length="107" mass="12104">QVLDLLFEDLGEKSSDEELQVIEQRIKEAKSVEHFESIIKELAFTAYGEEATTEINNMYLDLIDSFKKNIEEAKALIERANSGDADAKALLEKATNTDEYKSIMGEE</sequence>
<feature type="non-terminal residue" evidence="1">
    <location>
        <position position="1"/>
    </location>
</feature>
<evidence type="ECO:0000313" key="2">
    <source>
        <dbReference type="Proteomes" id="UP000554004"/>
    </source>
</evidence>
<dbReference type="Proteomes" id="UP000554004">
    <property type="component" value="Unassembled WGS sequence"/>
</dbReference>
<comment type="caution">
    <text evidence="1">The sequence shown here is derived from an EMBL/GenBank/DDBJ whole genome shotgun (WGS) entry which is preliminary data.</text>
</comment>
<dbReference type="EMBL" id="JAAZAL010000116">
    <property type="protein sequence ID" value="NLE31266.1"/>
    <property type="molecule type" value="Genomic_DNA"/>
</dbReference>
<name>A0A847EUD0_9BACT</name>
<reference evidence="1 2" key="1">
    <citation type="journal article" date="2020" name="Biotechnol. Biofuels">
        <title>New insights from the biogas microbiome by comprehensive genome-resolved metagenomics of nearly 1600 species originating from multiple anaerobic digesters.</title>
        <authorList>
            <person name="Campanaro S."/>
            <person name="Treu L."/>
            <person name="Rodriguez-R L.M."/>
            <person name="Kovalovszki A."/>
            <person name="Ziels R.M."/>
            <person name="Maus I."/>
            <person name="Zhu X."/>
            <person name="Kougias P.G."/>
            <person name="Basile A."/>
            <person name="Luo G."/>
            <person name="Schluter A."/>
            <person name="Konstantinidis K.T."/>
            <person name="Angelidaki I."/>
        </authorList>
    </citation>
    <scope>NUCLEOTIDE SEQUENCE [LARGE SCALE GENOMIC DNA]</scope>
    <source>
        <strain evidence="1">AS06rmzACSIP_421</strain>
    </source>
</reference>
<dbReference type="AlphaFoldDB" id="A0A847EUD0"/>
<accession>A0A847EUD0</accession>